<proteinExistence type="predicted"/>
<evidence type="ECO:0000313" key="2">
    <source>
        <dbReference type="Proteomes" id="UP000595437"/>
    </source>
</evidence>
<evidence type="ECO:0000313" key="1">
    <source>
        <dbReference type="EMBL" id="QQP49656.1"/>
    </source>
</evidence>
<dbReference type="Proteomes" id="UP000595437">
    <property type="component" value="Chromosome 6"/>
</dbReference>
<keyword evidence="2" id="KW-1185">Reference proteome</keyword>
<organism evidence="1 2">
    <name type="scientific">Caligus rogercresseyi</name>
    <name type="common">Sea louse</name>
    <dbReference type="NCBI Taxonomy" id="217165"/>
    <lineage>
        <taxon>Eukaryota</taxon>
        <taxon>Metazoa</taxon>
        <taxon>Ecdysozoa</taxon>
        <taxon>Arthropoda</taxon>
        <taxon>Crustacea</taxon>
        <taxon>Multicrustacea</taxon>
        <taxon>Hexanauplia</taxon>
        <taxon>Copepoda</taxon>
        <taxon>Siphonostomatoida</taxon>
        <taxon>Caligidae</taxon>
        <taxon>Caligus</taxon>
    </lineage>
</organism>
<dbReference type="EMBL" id="CP045895">
    <property type="protein sequence ID" value="QQP49656.1"/>
    <property type="molecule type" value="Genomic_DNA"/>
</dbReference>
<accession>A0A7T8HGP6</accession>
<feature type="non-terminal residue" evidence="1">
    <location>
        <position position="78"/>
    </location>
</feature>
<reference evidence="2" key="1">
    <citation type="submission" date="2021-01" db="EMBL/GenBank/DDBJ databases">
        <title>Caligus Genome Assembly.</title>
        <authorList>
            <person name="Gallardo-Escarate C."/>
        </authorList>
    </citation>
    <scope>NUCLEOTIDE SEQUENCE [LARGE SCALE GENOMIC DNA]</scope>
</reference>
<dbReference type="AlphaFoldDB" id="A0A7T8HGP6"/>
<gene>
    <name evidence="1" type="ORF">FKW44_010405</name>
</gene>
<protein>
    <submittedName>
        <fullName evidence="1">Uncharacterized protein</fullName>
    </submittedName>
</protein>
<name>A0A7T8HGP6_CALRO</name>
<feature type="non-terminal residue" evidence="1">
    <location>
        <position position="1"/>
    </location>
</feature>
<sequence length="78" mass="8822">VQVPVEVTIKNGAKTDLNLLKDLLKDFGDMVGDFQPVYHTSRAENEEDAEFVKVLIKFGMGKLSFTSNFKGNSPRWFL</sequence>